<evidence type="ECO:0000256" key="1">
    <source>
        <dbReference type="SAM" id="SignalP"/>
    </source>
</evidence>
<proteinExistence type="predicted"/>
<evidence type="ECO:0008006" key="4">
    <source>
        <dbReference type="Google" id="ProtNLM"/>
    </source>
</evidence>
<sequence length="544" mass="60732">MIMKGYFMKSSIALMVLSAALASCTQDEIVQNDVPTRQTLNISVNTQDFVSEDGSRATTGTDAGRTTAFVEGDAMGVYVISSDGTVICNNEKFVYDGKVWNAENELYYWKNANYIAYYPYNADLTAQNITKVEEIKTKFAEPVDFYTQNTAEAYEKADLMLAEVNNPVDEIIQFNLAHQFSMVEINVPVRKYVTSDGYKYTAPVGMADDSTIKIGESDVKPYMAGKGTFRFIVPSGEISLTLDGRLVYDENIPVYFGKSEAESINLEANSCKVYNVTYNKISETEVERDIEVGDYYYADGSIYPYGNQNENDCPAPVKNGCIGIVFSTTGVNDTDGVNTWNHGYVLSFKNTPDVGMWSADATVTLGEKYYVAGTDFTTEGSVEARNAFLDLKNGYLVTQELIKQENAFAAHEAVAYGDTYPEFSAPEGLSSGWYLPSVGQIYAMLDNLGELDFTTDKQQAHLFLDRDGSRDREAKEAARDKVIEKIQKINADYTLKDSRVWLCNEGANDKAWAIQWFDNWVGFHTDDKTISNNNQKIVRPILSF</sequence>
<dbReference type="PROSITE" id="PS51257">
    <property type="entry name" value="PROKAR_LIPOPROTEIN"/>
    <property type="match status" value="1"/>
</dbReference>
<organism evidence="2 3">
    <name type="scientific">Phocaeicola plebeius</name>
    <dbReference type="NCBI Taxonomy" id="310297"/>
    <lineage>
        <taxon>Bacteria</taxon>
        <taxon>Pseudomonadati</taxon>
        <taxon>Bacteroidota</taxon>
        <taxon>Bacteroidia</taxon>
        <taxon>Bacteroidales</taxon>
        <taxon>Bacteroidaceae</taxon>
        <taxon>Phocaeicola</taxon>
    </lineage>
</organism>
<gene>
    <name evidence="2" type="ORF">BHV76_04040</name>
</gene>
<dbReference type="EMBL" id="MNQR01000013">
    <property type="protein sequence ID" value="OKZ11476.1"/>
    <property type="molecule type" value="Genomic_DNA"/>
</dbReference>
<dbReference type="InterPro" id="IPR025049">
    <property type="entry name" value="Mfa-like_1"/>
</dbReference>
<feature type="chain" id="PRO_5032899050" description="Fimbrillin family protein" evidence="1">
    <location>
        <begin position="23"/>
        <end position="544"/>
    </location>
</feature>
<dbReference type="Gene3D" id="2.60.40.2620">
    <property type="entry name" value="Fimbrillin-like"/>
    <property type="match status" value="1"/>
</dbReference>
<evidence type="ECO:0000313" key="2">
    <source>
        <dbReference type="EMBL" id="OKZ11476.1"/>
    </source>
</evidence>
<dbReference type="Proteomes" id="UP000186685">
    <property type="component" value="Unassembled WGS sequence"/>
</dbReference>
<protein>
    <recommendedName>
        <fullName evidence="4">Fimbrillin family protein</fullName>
    </recommendedName>
</protein>
<reference evidence="2 3" key="1">
    <citation type="journal article" date="2016" name="Nat. Biotechnol.">
        <title>Measurement of bacterial replication rates in microbial communities.</title>
        <authorList>
            <person name="Brown C.T."/>
            <person name="Olm M.R."/>
            <person name="Thomas B.C."/>
            <person name="Banfield J.F."/>
        </authorList>
    </citation>
    <scope>NUCLEOTIDE SEQUENCE [LARGE SCALE GENOMIC DNA]</scope>
    <source>
        <strain evidence="2">45_130</strain>
    </source>
</reference>
<dbReference type="CDD" id="cd13120">
    <property type="entry name" value="BF2867_like_N"/>
    <property type="match status" value="1"/>
</dbReference>
<feature type="signal peptide" evidence="1">
    <location>
        <begin position="1"/>
        <end position="22"/>
    </location>
</feature>
<evidence type="ECO:0000313" key="3">
    <source>
        <dbReference type="Proteomes" id="UP000186685"/>
    </source>
</evidence>
<comment type="caution">
    <text evidence="2">The sequence shown here is derived from an EMBL/GenBank/DDBJ whole genome shotgun (WGS) entry which is preliminary data.</text>
</comment>
<dbReference type="Pfam" id="PF13149">
    <property type="entry name" value="Mfa_like_1"/>
    <property type="match status" value="1"/>
</dbReference>
<keyword evidence="1" id="KW-0732">Signal</keyword>
<accession>A0A854C6J3</accession>
<name>A0A854C6J3_9BACT</name>
<dbReference type="AlphaFoldDB" id="A0A854C6J3"/>
<dbReference type="Gene3D" id="2.60.40.3570">
    <property type="match status" value="1"/>
</dbReference>
<dbReference type="InterPro" id="IPR042278">
    <property type="entry name" value="Mfa-like_1_N"/>
</dbReference>